<dbReference type="RefSeq" id="YP_009151104.1">
    <property type="nucleotide sequence ID" value="NC_027366.1"/>
</dbReference>
<feature type="region of interest" description="Disordered" evidence="1">
    <location>
        <begin position="1"/>
        <end position="20"/>
    </location>
</feature>
<protein>
    <submittedName>
        <fullName evidence="2">Uncharacterized protein</fullName>
    </submittedName>
</protein>
<accession>A0A0A0RMU2</accession>
<feature type="compositionally biased region" description="Basic and acidic residues" evidence="1">
    <location>
        <begin position="1"/>
        <end position="10"/>
    </location>
</feature>
<proteinExistence type="predicted"/>
<dbReference type="SUPFAM" id="SSF160459">
    <property type="entry name" value="BLRF2-like"/>
    <property type="match status" value="1"/>
</dbReference>
<organism evidence="2 3">
    <name type="scientific">Bacillus phage Mater</name>
    <dbReference type="NCBI Taxonomy" id="1540090"/>
    <lineage>
        <taxon>Viruses</taxon>
        <taxon>Duplodnaviria</taxon>
        <taxon>Heunggongvirae</taxon>
        <taxon>Uroviricota</taxon>
        <taxon>Caudoviricetes</taxon>
        <taxon>Herelleviridae</taxon>
        <taxon>Bastillevirinae</taxon>
        <taxon>Matervirus</taxon>
        <taxon>Matervirus mater</taxon>
    </lineage>
</organism>
<dbReference type="KEGG" id="vg:24607044"/>
<keyword evidence="3" id="KW-1185">Reference proteome</keyword>
<dbReference type="EMBL" id="KM236245">
    <property type="protein sequence ID" value="AIW03302.1"/>
    <property type="molecule type" value="Genomic_DNA"/>
</dbReference>
<evidence type="ECO:0000256" key="1">
    <source>
        <dbReference type="SAM" id="MobiDB-lite"/>
    </source>
</evidence>
<dbReference type="Proteomes" id="UP000030206">
    <property type="component" value="Segment"/>
</dbReference>
<evidence type="ECO:0000313" key="2">
    <source>
        <dbReference type="EMBL" id="AIW03302.1"/>
    </source>
</evidence>
<reference evidence="2 3" key="1">
    <citation type="submission" date="2014-07" db="EMBL/GenBank/DDBJ databases">
        <title>Complete Genome of Bacillus megaterium Myophage Mater.</title>
        <authorList>
            <person name="Lancaster J.C."/>
            <person name="Hodde M.K."/>
            <person name="Hernandez A.C."/>
            <person name="Everett G.F.K."/>
        </authorList>
    </citation>
    <scope>NUCLEOTIDE SEQUENCE [LARGE SCALE GENOMIC DNA]</scope>
</reference>
<evidence type="ECO:0000313" key="3">
    <source>
        <dbReference type="Proteomes" id="UP000030206"/>
    </source>
</evidence>
<dbReference type="GeneID" id="24607044"/>
<sequence length="60" mass="6642">MAKRPLDRDNMYSNLGDPTPDIIQELTRLQAENKELKEKLEAIEQGGTGYDTLTGGTFTG</sequence>
<name>A0A0A0RMU2_9CAUD</name>
<gene>
    <name evidence="2" type="ORF">CPT_Mater145</name>
</gene>